<keyword evidence="2" id="KW-0723">Serine/threonine-protein kinase</keyword>
<dbReference type="SUPFAM" id="SSF56112">
    <property type="entry name" value="Protein kinase-like (PK-like)"/>
    <property type="match status" value="1"/>
</dbReference>
<dbReference type="PANTHER" id="PTHR13902">
    <property type="entry name" value="SERINE/THREONINE-PROTEIN KINASE WNK WITH NO LYSINE -RELATED"/>
    <property type="match status" value="1"/>
</dbReference>
<evidence type="ECO:0000313" key="10">
    <source>
        <dbReference type="EMBL" id="CAI8600661.1"/>
    </source>
</evidence>
<reference evidence="10 11" key="1">
    <citation type="submission" date="2023-01" db="EMBL/GenBank/DDBJ databases">
        <authorList>
            <person name="Kreplak J."/>
        </authorList>
    </citation>
    <scope>NUCLEOTIDE SEQUENCE [LARGE SCALE GENOMIC DNA]</scope>
</reference>
<evidence type="ECO:0000256" key="4">
    <source>
        <dbReference type="ARBA" id="ARBA00022741"/>
    </source>
</evidence>
<keyword evidence="5" id="KW-0418">Kinase</keyword>
<evidence type="ECO:0000256" key="7">
    <source>
        <dbReference type="ARBA" id="ARBA00047899"/>
    </source>
</evidence>
<keyword evidence="6" id="KW-0067">ATP-binding</keyword>
<dbReference type="FunFam" id="1.10.510.10:FF:000046">
    <property type="entry name" value="probable serine/threonine-protein kinase WNK9"/>
    <property type="match status" value="1"/>
</dbReference>
<dbReference type="SMART" id="SM00220">
    <property type="entry name" value="S_TKc"/>
    <property type="match status" value="1"/>
</dbReference>
<dbReference type="InterPro" id="IPR008271">
    <property type="entry name" value="Ser/Thr_kinase_AS"/>
</dbReference>
<evidence type="ECO:0000259" key="9">
    <source>
        <dbReference type="PROSITE" id="PS50011"/>
    </source>
</evidence>
<dbReference type="InterPro" id="IPR050588">
    <property type="entry name" value="WNK_Ser-Thr_kinase"/>
</dbReference>
<dbReference type="InterPro" id="IPR011009">
    <property type="entry name" value="Kinase-like_dom_sf"/>
</dbReference>
<dbReference type="Gene3D" id="1.10.510.10">
    <property type="entry name" value="Transferase(Phosphotransferase) domain 1"/>
    <property type="match status" value="1"/>
</dbReference>
<dbReference type="AlphaFoldDB" id="A0AAV0ZRV4"/>
<dbReference type="GO" id="GO:0004674">
    <property type="term" value="F:protein serine/threonine kinase activity"/>
    <property type="evidence" value="ECO:0007669"/>
    <property type="project" value="UniProtKB-KW"/>
</dbReference>
<gene>
    <name evidence="10" type="ORF">VFH_II234640</name>
</gene>
<keyword evidence="4" id="KW-0547">Nucleotide-binding</keyword>
<dbReference type="EC" id="2.7.11.1" evidence="1"/>
<evidence type="ECO:0000256" key="3">
    <source>
        <dbReference type="ARBA" id="ARBA00022679"/>
    </source>
</evidence>
<name>A0AAV0ZRV4_VICFA</name>
<evidence type="ECO:0000256" key="2">
    <source>
        <dbReference type="ARBA" id="ARBA00022527"/>
    </source>
</evidence>
<dbReference type="GO" id="GO:0005524">
    <property type="term" value="F:ATP binding"/>
    <property type="evidence" value="ECO:0007669"/>
    <property type="project" value="UniProtKB-KW"/>
</dbReference>
<keyword evidence="3" id="KW-0808">Transferase</keyword>
<evidence type="ECO:0000313" key="11">
    <source>
        <dbReference type="Proteomes" id="UP001157006"/>
    </source>
</evidence>
<comment type="catalytic activity">
    <reaction evidence="7">
        <text>L-threonyl-[protein] + ATP = O-phospho-L-threonyl-[protein] + ADP + H(+)</text>
        <dbReference type="Rhea" id="RHEA:46608"/>
        <dbReference type="Rhea" id="RHEA-COMP:11060"/>
        <dbReference type="Rhea" id="RHEA-COMP:11605"/>
        <dbReference type="ChEBI" id="CHEBI:15378"/>
        <dbReference type="ChEBI" id="CHEBI:30013"/>
        <dbReference type="ChEBI" id="CHEBI:30616"/>
        <dbReference type="ChEBI" id="CHEBI:61977"/>
        <dbReference type="ChEBI" id="CHEBI:456216"/>
        <dbReference type="EC" id="2.7.11.1"/>
    </reaction>
</comment>
<keyword evidence="11" id="KW-1185">Reference proteome</keyword>
<dbReference type="Proteomes" id="UP001157006">
    <property type="component" value="Chromosome 2"/>
</dbReference>
<dbReference type="EMBL" id="OX451737">
    <property type="protein sequence ID" value="CAI8600661.1"/>
    <property type="molecule type" value="Genomic_DNA"/>
</dbReference>
<evidence type="ECO:0000256" key="6">
    <source>
        <dbReference type="ARBA" id="ARBA00022840"/>
    </source>
</evidence>
<proteinExistence type="predicted"/>
<dbReference type="Pfam" id="PF00069">
    <property type="entry name" value="Pkinase"/>
    <property type="match status" value="1"/>
</dbReference>
<dbReference type="PROSITE" id="PS00108">
    <property type="entry name" value="PROTEIN_KINASE_ST"/>
    <property type="match status" value="1"/>
</dbReference>
<dbReference type="PROSITE" id="PS50011">
    <property type="entry name" value="PROTEIN_KINASE_DOM"/>
    <property type="match status" value="1"/>
</dbReference>
<dbReference type="InterPro" id="IPR000719">
    <property type="entry name" value="Prot_kinase_dom"/>
</dbReference>
<sequence>MFKGRIGGKAQLGYVETDPSGRYGRFKDVLGKGAMKINFNGSIQKTFNFITELFTSGTLREYRKKYPRVDIRAIKNWARQILSGLEYLHSHDPPVIHRDLKCDNIFVNGHMGKVKIGDLGLAAILRGSQHAHSVIGTPEFMAPELYEEEYNELVDIYSFGMCMIELFTSEFPYSECTNPAQIYKKVTSGKLPEAFYKIQDIEAQKFVGKCLANVSERLSAKELLLDPFLATAQHESPLLSPTSIQKSNFNAIIAKQELLFNDQRKNTFMTITGSMNEKDDTVFLKVKISNKEGHTRNIYFPYDTMKDTAIEVANEMVKELEIIDLEPLEIADMIEEEISTIVPTWRDCNNSKYAKQHSFNYGEEDDNHHPFFSPPSRSSSHVSLPMFCASFNNHASLCGNHYSLAQDWLQDDHQFMNDDASSETSMNSFKCFNFHCDDSCNEDEDDSTLIVGEESFCCTPKSNNKWTRFCPPKEMVEAGITKQLCNMKMNSQTHNHRNHHGTKNRCKRLTRINSCVDVRRQQLQRSLMEEMQKRRMFNTVDAIENVGFQNPEGYGCFSC</sequence>
<accession>A0AAV0ZRV4</accession>
<feature type="domain" description="Protein kinase" evidence="9">
    <location>
        <begin position="1"/>
        <end position="229"/>
    </location>
</feature>
<evidence type="ECO:0000256" key="8">
    <source>
        <dbReference type="ARBA" id="ARBA00048679"/>
    </source>
</evidence>
<organism evidence="10 11">
    <name type="scientific">Vicia faba</name>
    <name type="common">Broad bean</name>
    <name type="synonym">Faba vulgaris</name>
    <dbReference type="NCBI Taxonomy" id="3906"/>
    <lineage>
        <taxon>Eukaryota</taxon>
        <taxon>Viridiplantae</taxon>
        <taxon>Streptophyta</taxon>
        <taxon>Embryophyta</taxon>
        <taxon>Tracheophyta</taxon>
        <taxon>Spermatophyta</taxon>
        <taxon>Magnoliopsida</taxon>
        <taxon>eudicotyledons</taxon>
        <taxon>Gunneridae</taxon>
        <taxon>Pentapetalae</taxon>
        <taxon>rosids</taxon>
        <taxon>fabids</taxon>
        <taxon>Fabales</taxon>
        <taxon>Fabaceae</taxon>
        <taxon>Papilionoideae</taxon>
        <taxon>50 kb inversion clade</taxon>
        <taxon>NPAAA clade</taxon>
        <taxon>Hologalegina</taxon>
        <taxon>IRL clade</taxon>
        <taxon>Fabeae</taxon>
        <taxon>Vicia</taxon>
    </lineage>
</organism>
<evidence type="ECO:0000256" key="1">
    <source>
        <dbReference type="ARBA" id="ARBA00012513"/>
    </source>
</evidence>
<protein>
    <recommendedName>
        <fullName evidence="1">non-specific serine/threonine protein kinase</fullName>
        <ecNumber evidence="1">2.7.11.1</ecNumber>
    </recommendedName>
</protein>
<evidence type="ECO:0000256" key="5">
    <source>
        <dbReference type="ARBA" id="ARBA00022777"/>
    </source>
</evidence>
<comment type="catalytic activity">
    <reaction evidence="8">
        <text>L-seryl-[protein] + ATP = O-phospho-L-seryl-[protein] + ADP + H(+)</text>
        <dbReference type="Rhea" id="RHEA:17989"/>
        <dbReference type="Rhea" id="RHEA-COMP:9863"/>
        <dbReference type="Rhea" id="RHEA-COMP:11604"/>
        <dbReference type="ChEBI" id="CHEBI:15378"/>
        <dbReference type="ChEBI" id="CHEBI:29999"/>
        <dbReference type="ChEBI" id="CHEBI:30616"/>
        <dbReference type="ChEBI" id="CHEBI:83421"/>
        <dbReference type="ChEBI" id="CHEBI:456216"/>
        <dbReference type="EC" id="2.7.11.1"/>
    </reaction>
</comment>